<evidence type="ECO:0008006" key="9">
    <source>
        <dbReference type="Google" id="ProtNLM"/>
    </source>
</evidence>
<dbReference type="AlphaFoldDB" id="A0A8C6LNQ6"/>
<proteinExistence type="predicted"/>
<name>A0A8C6LNQ6_NOTFU</name>
<feature type="repeat" description="TPR" evidence="2">
    <location>
        <begin position="360"/>
        <end position="393"/>
    </location>
</feature>
<accession>A0A8C6LNQ6</accession>
<feature type="zinc finger region" description="C3H1-type" evidence="3">
    <location>
        <begin position="671"/>
        <end position="697"/>
    </location>
</feature>
<feature type="compositionally biased region" description="Basic and acidic residues" evidence="4">
    <location>
        <begin position="321"/>
        <end position="353"/>
    </location>
</feature>
<dbReference type="Ensembl" id="ENSNFUT00015022793.1">
    <property type="protein sequence ID" value="ENSNFUP00015021777.1"/>
    <property type="gene ID" value="ENSNFUG00015010572.1"/>
</dbReference>
<feature type="compositionally biased region" description="Basic and acidic residues" evidence="4">
    <location>
        <begin position="236"/>
        <end position="248"/>
    </location>
</feature>
<feature type="region of interest" description="Disordered" evidence="4">
    <location>
        <begin position="179"/>
        <end position="353"/>
    </location>
</feature>
<feature type="compositionally biased region" description="Basic residues" evidence="4">
    <location>
        <begin position="187"/>
        <end position="203"/>
    </location>
</feature>
<dbReference type="SMART" id="SM00028">
    <property type="entry name" value="TPR"/>
    <property type="match status" value="3"/>
</dbReference>
<keyword evidence="1" id="KW-0694">RNA-binding</keyword>
<reference evidence="7" key="2">
    <citation type="submission" date="2025-08" db="UniProtKB">
        <authorList>
            <consortium name="Ensembl"/>
        </authorList>
    </citation>
    <scope>IDENTIFICATION</scope>
</reference>
<dbReference type="InterPro" id="IPR012677">
    <property type="entry name" value="Nucleotide-bd_a/b_plait_sf"/>
</dbReference>
<dbReference type="InterPro" id="IPR035979">
    <property type="entry name" value="RBD_domain_sf"/>
</dbReference>
<feature type="compositionally biased region" description="Polar residues" evidence="4">
    <location>
        <begin position="253"/>
        <end position="262"/>
    </location>
</feature>
<reference evidence="7" key="3">
    <citation type="submission" date="2025-09" db="UniProtKB">
        <authorList>
            <consortium name="Ensembl"/>
        </authorList>
    </citation>
    <scope>IDENTIFICATION</scope>
</reference>
<keyword evidence="2" id="KW-0802">TPR repeat</keyword>
<keyword evidence="3" id="KW-0479">Metal-binding</keyword>
<dbReference type="PROSITE" id="PS50102">
    <property type="entry name" value="RRM"/>
    <property type="match status" value="1"/>
</dbReference>
<feature type="compositionally biased region" description="Polar residues" evidence="4">
    <location>
        <begin position="221"/>
        <end position="233"/>
    </location>
</feature>
<dbReference type="GO" id="GO:0008270">
    <property type="term" value="F:zinc ion binding"/>
    <property type="evidence" value="ECO:0007669"/>
    <property type="project" value="UniProtKB-KW"/>
</dbReference>
<dbReference type="GO" id="GO:0003723">
    <property type="term" value="F:RNA binding"/>
    <property type="evidence" value="ECO:0007669"/>
    <property type="project" value="UniProtKB-UniRule"/>
</dbReference>
<evidence type="ECO:0000259" key="5">
    <source>
        <dbReference type="PROSITE" id="PS50102"/>
    </source>
</evidence>
<dbReference type="Gene3D" id="3.30.70.330">
    <property type="match status" value="1"/>
</dbReference>
<dbReference type="InterPro" id="IPR011990">
    <property type="entry name" value="TPR-like_helical_dom_sf"/>
</dbReference>
<gene>
    <name evidence="7" type="primary">si:dkey-33c12.4</name>
</gene>
<dbReference type="Pfam" id="PF00076">
    <property type="entry name" value="RRM_1"/>
    <property type="match status" value="1"/>
</dbReference>
<organism evidence="7 8">
    <name type="scientific">Nothobranchius furzeri</name>
    <name type="common">Turquoise killifish</name>
    <dbReference type="NCBI Taxonomy" id="105023"/>
    <lineage>
        <taxon>Eukaryota</taxon>
        <taxon>Metazoa</taxon>
        <taxon>Chordata</taxon>
        <taxon>Craniata</taxon>
        <taxon>Vertebrata</taxon>
        <taxon>Euteleostomi</taxon>
        <taxon>Actinopterygii</taxon>
        <taxon>Neopterygii</taxon>
        <taxon>Teleostei</taxon>
        <taxon>Neoteleostei</taxon>
        <taxon>Acanthomorphata</taxon>
        <taxon>Ovalentaria</taxon>
        <taxon>Atherinomorphae</taxon>
        <taxon>Cyprinodontiformes</taxon>
        <taxon>Nothobranchiidae</taxon>
        <taxon>Nothobranchius</taxon>
    </lineage>
</organism>
<feature type="compositionally biased region" description="Basic residues" evidence="4">
    <location>
        <begin position="303"/>
        <end position="316"/>
    </location>
</feature>
<feature type="compositionally biased region" description="Basic and acidic residues" evidence="4">
    <location>
        <begin position="263"/>
        <end position="278"/>
    </location>
</feature>
<reference evidence="7" key="1">
    <citation type="submission" date="2014-08" db="EMBL/GenBank/DDBJ databases">
        <authorList>
            <person name="Senf B."/>
            <person name="Petzold A."/>
            <person name="Downie B.R."/>
            <person name="Koch P."/>
            <person name="Platzer M."/>
        </authorList>
    </citation>
    <scope>NUCLEOTIDE SEQUENCE [LARGE SCALE GENOMIC DNA]</scope>
    <source>
        <strain evidence="7">GRZ</strain>
    </source>
</reference>
<evidence type="ECO:0000256" key="1">
    <source>
        <dbReference type="PROSITE-ProRule" id="PRU00176"/>
    </source>
</evidence>
<keyword evidence="3" id="KW-0862">Zinc</keyword>
<feature type="compositionally biased region" description="Polar residues" evidence="4">
    <location>
        <begin position="544"/>
        <end position="553"/>
    </location>
</feature>
<feature type="domain" description="RRM" evidence="5">
    <location>
        <begin position="584"/>
        <end position="656"/>
    </location>
</feature>
<protein>
    <recommendedName>
        <fullName evidence="9">Tetratricopeptide repeat domain 31</fullName>
    </recommendedName>
</protein>
<evidence type="ECO:0000313" key="8">
    <source>
        <dbReference type="Proteomes" id="UP000694548"/>
    </source>
</evidence>
<feature type="domain" description="C3H1-type" evidence="6">
    <location>
        <begin position="671"/>
        <end position="697"/>
    </location>
</feature>
<evidence type="ECO:0000256" key="4">
    <source>
        <dbReference type="SAM" id="MobiDB-lite"/>
    </source>
</evidence>
<evidence type="ECO:0000256" key="3">
    <source>
        <dbReference type="PROSITE-ProRule" id="PRU00723"/>
    </source>
</evidence>
<dbReference type="CDD" id="cd00590">
    <property type="entry name" value="RRM_SF"/>
    <property type="match status" value="1"/>
</dbReference>
<dbReference type="SUPFAM" id="SSF54928">
    <property type="entry name" value="RNA-binding domain, RBD"/>
    <property type="match status" value="1"/>
</dbReference>
<evidence type="ECO:0000259" key="6">
    <source>
        <dbReference type="PROSITE" id="PS50103"/>
    </source>
</evidence>
<evidence type="ECO:0000313" key="7">
    <source>
        <dbReference type="Ensembl" id="ENSNFUP00015021777.1"/>
    </source>
</evidence>
<dbReference type="GeneTree" id="ENSGT00940000161036"/>
<feature type="compositionally biased region" description="Acidic residues" evidence="4">
    <location>
        <begin position="532"/>
        <end position="541"/>
    </location>
</feature>
<feature type="compositionally biased region" description="Polar residues" evidence="4">
    <location>
        <begin position="279"/>
        <end position="296"/>
    </location>
</feature>
<dbReference type="PROSITE" id="PS50005">
    <property type="entry name" value="TPR"/>
    <property type="match status" value="1"/>
</dbReference>
<dbReference type="Gene3D" id="1.25.40.10">
    <property type="entry name" value="Tetratricopeptide repeat domain"/>
    <property type="match status" value="1"/>
</dbReference>
<feature type="compositionally biased region" description="Basic and acidic residues" evidence="4">
    <location>
        <begin position="204"/>
        <end position="219"/>
    </location>
</feature>
<dbReference type="SUPFAM" id="SSF48452">
    <property type="entry name" value="TPR-like"/>
    <property type="match status" value="1"/>
</dbReference>
<dbReference type="PANTHER" id="PTHR47678">
    <property type="entry name" value="TETRATRICOPEPTIDE REPEAT PROTEIN 31"/>
    <property type="match status" value="1"/>
</dbReference>
<dbReference type="InterPro" id="IPR000571">
    <property type="entry name" value="Znf_CCCH"/>
</dbReference>
<dbReference type="Proteomes" id="UP000694548">
    <property type="component" value="Chromosome sgr16"/>
</dbReference>
<keyword evidence="8" id="KW-1185">Reference proteome</keyword>
<sequence length="720" mass="81004">MLHSRVYQPPLNATRSRIGSRKWEFASDCTIQILSQKSKSQFGSGELSDTIVTPTGVLLATTKTQTDIMSRKKLAVKGGVPAPRMRENSRLMRTHESFVDLMSGRSSMNSLTDALAPTFLGLSLLGCLEDDFYSDDDDDFDDDDYTDDDYFHYPVKNHLQPHPQIRQITDEEAHQIEKGLMEEERRKNKTERNKRKKKRKKEKKRLEKESKDNLHKEEGSDLNSSADQEQNALNDHPSESSACDKLKGVAETSGCNESNITRVTEDADVPKKAEETQKETPSSASLVPKETPSSASLVPKETPKKKSRSQKNKSKTVKVQQLEEDKPEVAENPKVQEKTKDESNEKKSVDPATEEFAKRSLELAGMGNRLAASGQYEVAVRCFTDAIKYNPTEFKLFGNRSLCYDRLQQHENALRDADLALSMEPNWIKGLFRKGKALCGLKRYYEASLIYANVLKLDSTSSEAALELKRAQTLHLMEMGFSWAQSSEALKAHTTLEDALEALFASDSHSGPEGARAIWDKTNQPVVQEKDPNDEEEEEGEWTVQHTVRSRTQQVKELDSLGQIRSKSHSPTPHSRGSFKPELFPVRVGTLASTTTYTKLHELFSRTGIVYSIKMLLEEQCALVNYTTKEDCERAIQYIDGMVLEGARLSVRYPFKAPAGSSSSDSCQHSSSQKKECFFWRTTGCTRGDCTYRHVPEHKNIDKDKFTSGLGFGSHAGDHK</sequence>
<dbReference type="SMART" id="SM00360">
    <property type="entry name" value="RRM"/>
    <property type="match status" value="1"/>
</dbReference>
<dbReference type="PROSITE" id="PS50103">
    <property type="entry name" value="ZF_C3H1"/>
    <property type="match status" value="1"/>
</dbReference>
<feature type="region of interest" description="Disordered" evidence="4">
    <location>
        <begin position="511"/>
        <end position="581"/>
    </location>
</feature>
<keyword evidence="3" id="KW-0863">Zinc-finger</keyword>
<dbReference type="InterPro" id="IPR019734">
    <property type="entry name" value="TPR_rpt"/>
</dbReference>
<feature type="compositionally biased region" description="Polar residues" evidence="4">
    <location>
        <begin position="563"/>
        <end position="575"/>
    </location>
</feature>
<dbReference type="PANTHER" id="PTHR47678:SF1">
    <property type="entry name" value="TETRATRICOPEPTIDE REPEAT PROTEIN 31"/>
    <property type="match status" value="1"/>
</dbReference>
<evidence type="ECO:0000256" key="2">
    <source>
        <dbReference type="PROSITE-ProRule" id="PRU00339"/>
    </source>
</evidence>
<dbReference type="InterPro" id="IPR000504">
    <property type="entry name" value="RRM_dom"/>
</dbReference>